<reference evidence="8" key="1">
    <citation type="submission" date="2015-12" db="EMBL/GenBank/DDBJ databases">
        <title>De novo transcriptome assembly of four potential Pierce s Disease insect vectors from Arizona vineyards.</title>
        <authorList>
            <person name="Tassone E.E."/>
        </authorList>
    </citation>
    <scope>NUCLEOTIDE SEQUENCE</scope>
</reference>
<evidence type="ECO:0000313" key="7">
    <source>
        <dbReference type="EMBL" id="JAS18423.1"/>
    </source>
</evidence>
<dbReference type="Gene3D" id="3.40.50.150">
    <property type="entry name" value="Vaccinia Virus protein VP39"/>
    <property type="match status" value="1"/>
</dbReference>
<evidence type="ECO:0000313" key="8">
    <source>
        <dbReference type="EMBL" id="JAS22377.1"/>
    </source>
</evidence>
<comment type="subcellular location">
    <subcellularLocation>
        <location evidence="5">Cytoplasm</location>
    </subcellularLocation>
</comment>
<dbReference type="EMBL" id="GEDC01018875">
    <property type="protein sequence ID" value="JAS18423.1"/>
    <property type="molecule type" value="Transcribed_RNA"/>
</dbReference>
<sequence>MSCENNRALSINDELCSSELGTKKYWDVQYEREINNYNTHGDVGEVWFGEDSEYRIIRWLKSCNRVDKSDSIVDIGCGNGMLLLELAKEKFTNLTGIDYSESAIELASKISSTQGFADISFKGINFMQLMAKCFVEYQVYDIIKETSILDTFNIALDKGTYDAICLDPEDSKSKRITYKNNIAKLLIDDGLFIITSCNWTDKELAEFFKSHFTVLASIPAPSFKFGGKTGSLVSTIVFQKILLRARKGILVVDQTTFQNTLKNNSGNKF</sequence>
<evidence type="ECO:0000256" key="3">
    <source>
        <dbReference type="ARBA" id="ARBA00022679"/>
    </source>
</evidence>
<dbReference type="SUPFAM" id="SSF53335">
    <property type="entry name" value="S-adenosyl-L-methionine-dependent methyltransferases"/>
    <property type="match status" value="1"/>
</dbReference>
<dbReference type="GO" id="GO:0032259">
    <property type="term" value="P:methylation"/>
    <property type="evidence" value="ECO:0007669"/>
    <property type="project" value="UniProtKB-KW"/>
</dbReference>
<keyword evidence="4 5" id="KW-0949">S-adenosyl-L-methionine</keyword>
<dbReference type="Pfam" id="PF13847">
    <property type="entry name" value="Methyltransf_31"/>
    <property type="match status" value="1"/>
</dbReference>
<evidence type="ECO:0000256" key="2">
    <source>
        <dbReference type="ARBA" id="ARBA00022603"/>
    </source>
</evidence>
<name>A0A1B6D9L9_9HEMI</name>
<dbReference type="EMBL" id="GEDC01014921">
    <property type="protein sequence ID" value="JAS22377.1"/>
    <property type="molecule type" value="Transcribed_RNA"/>
</dbReference>
<dbReference type="InterPro" id="IPR029063">
    <property type="entry name" value="SAM-dependent_MTases_sf"/>
</dbReference>
<protein>
    <recommendedName>
        <fullName evidence="5">Protein-lysine N-methyltransferase g.24742</fullName>
        <ecNumber evidence="5">2.1.1.-</ecNumber>
    </recommendedName>
</protein>
<dbReference type="CDD" id="cd02440">
    <property type="entry name" value="AdoMet_MTases"/>
    <property type="match status" value="1"/>
</dbReference>
<keyword evidence="3 5" id="KW-0808">Transferase</keyword>
<dbReference type="PANTHER" id="PTHR12843:SF5">
    <property type="entry name" value="EEF1A LYSINE METHYLTRANSFERASE 2"/>
    <property type="match status" value="1"/>
</dbReference>
<evidence type="ECO:0000256" key="1">
    <source>
        <dbReference type="ARBA" id="ARBA00022490"/>
    </source>
</evidence>
<dbReference type="GO" id="GO:0016279">
    <property type="term" value="F:protein-lysine N-methyltransferase activity"/>
    <property type="evidence" value="ECO:0007669"/>
    <property type="project" value="UniProtKB-UniRule"/>
</dbReference>
<accession>A0A1B6D9L9</accession>
<gene>
    <name evidence="8" type="ORF">g.24742</name>
    <name evidence="7" type="ORF">g.24746</name>
</gene>
<evidence type="ECO:0000259" key="6">
    <source>
        <dbReference type="Pfam" id="PF13847"/>
    </source>
</evidence>
<feature type="domain" description="Methyltransferase" evidence="6">
    <location>
        <begin position="67"/>
        <end position="217"/>
    </location>
</feature>
<dbReference type="GO" id="GO:0005737">
    <property type="term" value="C:cytoplasm"/>
    <property type="evidence" value="ECO:0007669"/>
    <property type="project" value="UniProtKB-SubCell"/>
</dbReference>
<evidence type="ECO:0000256" key="5">
    <source>
        <dbReference type="HAMAP-Rule" id="MF_03188"/>
    </source>
</evidence>
<comment type="function">
    <text evidence="5">S-adenosyl-L-methionine-dependent protein-lysine N-methyltransferase that methylates elongation factor 1-alpha.</text>
</comment>
<dbReference type="InterPro" id="IPR025714">
    <property type="entry name" value="Methyltranfer_dom"/>
</dbReference>
<dbReference type="HAMAP" id="MF_03188">
    <property type="entry name" value="Methyltr_EFM4"/>
    <property type="match status" value="1"/>
</dbReference>
<keyword evidence="2 5" id="KW-0489">Methyltransferase</keyword>
<organism evidence="8">
    <name type="scientific">Clastoptera arizonana</name>
    <name type="common">Arizona spittle bug</name>
    <dbReference type="NCBI Taxonomy" id="38151"/>
    <lineage>
        <taxon>Eukaryota</taxon>
        <taxon>Metazoa</taxon>
        <taxon>Ecdysozoa</taxon>
        <taxon>Arthropoda</taxon>
        <taxon>Hexapoda</taxon>
        <taxon>Insecta</taxon>
        <taxon>Pterygota</taxon>
        <taxon>Neoptera</taxon>
        <taxon>Paraneoptera</taxon>
        <taxon>Hemiptera</taxon>
        <taxon>Auchenorrhyncha</taxon>
        <taxon>Cercopoidea</taxon>
        <taxon>Clastopteridae</taxon>
        <taxon>Clastoptera</taxon>
    </lineage>
</organism>
<keyword evidence="1 5" id="KW-0963">Cytoplasm</keyword>
<dbReference type="PANTHER" id="PTHR12843">
    <property type="entry name" value="PROTEIN-LYSINE N-METHYLTRANSFERASE METTL10"/>
    <property type="match status" value="1"/>
</dbReference>
<dbReference type="AlphaFoldDB" id="A0A1B6D9L9"/>
<dbReference type="InterPro" id="IPR026635">
    <property type="entry name" value="Efm4/METTL10"/>
</dbReference>
<dbReference type="EC" id="2.1.1.-" evidence="5"/>
<evidence type="ECO:0000256" key="4">
    <source>
        <dbReference type="ARBA" id="ARBA00022691"/>
    </source>
</evidence>
<comment type="similarity">
    <text evidence="5">Belongs to the class I-like SAM-binding methyltransferase superfamily. EFM4 family.</text>
</comment>
<proteinExistence type="inferred from homology"/>